<evidence type="ECO:0000313" key="1">
    <source>
        <dbReference type="EMBL" id="MFD2757940.1"/>
    </source>
</evidence>
<dbReference type="RefSeq" id="WP_019619319.1">
    <property type="nucleotide sequence ID" value="NZ_JBHUNE010000005.1"/>
</dbReference>
<accession>A0ABW5UXG4</accession>
<reference evidence="2" key="1">
    <citation type="journal article" date="2019" name="Int. J. Syst. Evol. Microbiol.">
        <title>The Global Catalogue of Microorganisms (GCM) 10K type strain sequencing project: providing services to taxonomists for standard genome sequencing and annotation.</title>
        <authorList>
            <consortium name="The Broad Institute Genomics Platform"/>
            <consortium name="The Broad Institute Genome Sequencing Center for Infectious Disease"/>
            <person name="Wu L."/>
            <person name="Ma J."/>
        </authorList>
    </citation>
    <scope>NUCLEOTIDE SEQUENCE [LARGE SCALE GENOMIC DNA]</scope>
    <source>
        <strain evidence="2">TISTR 1514</strain>
    </source>
</reference>
<sequence>MTLLPPDQARAGRALAQISRDTLGEATGLTVEQIRRFEVFEATITDDENRALRRALEDYGVDFIFDDAVGGYGVRRRFGVTSTQRIEGWEGEGGLAANDDI</sequence>
<evidence type="ECO:0000313" key="2">
    <source>
        <dbReference type="Proteomes" id="UP001597492"/>
    </source>
</evidence>
<protein>
    <recommendedName>
        <fullName evidence="3">XRE family transcriptional regulator</fullName>
    </recommendedName>
</protein>
<dbReference type="EMBL" id="JBHUNE010000005">
    <property type="protein sequence ID" value="MFD2757940.1"/>
    <property type="molecule type" value="Genomic_DNA"/>
</dbReference>
<evidence type="ECO:0008006" key="3">
    <source>
        <dbReference type="Google" id="ProtNLM"/>
    </source>
</evidence>
<name>A0ABW5UXG4_9MICO</name>
<organism evidence="1 2">
    <name type="scientific">Gulosibacter faecalis</name>
    <dbReference type="NCBI Taxonomy" id="272240"/>
    <lineage>
        <taxon>Bacteria</taxon>
        <taxon>Bacillati</taxon>
        <taxon>Actinomycetota</taxon>
        <taxon>Actinomycetes</taxon>
        <taxon>Micrococcales</taxon>
        <taxon>Microbacteriaceae</taxon>
        <taxon>Gulosibacter</taxon>
    </lineage>
</organism>
<keyword evidence="2" id="KW-1185">Reference proteome</keyword>
<dbReference type="Proteomes" id="UP001597492">
    <property type="component" value="Unassembled WGS sequence"/>
</dbReference>
<comment type="caution">
    <text evidence="1">The sequence shown here is derived from an EMBL/GenBank/DDBJ whole genome shotgun (WGS) entry which is preliminary data.</text>
</comment>
<proteinExistence type="predicted"/>
<gene>
    <name evidence="1" type="ORF">ACFSW7_06070</name>
</gene>
<dbReference type="InterPro" id="IPR010982">
    <property type="entry name" value="Lambda_DNA-bd_dom_sf"/>
</dbReference>
<dbReference type="Gene3D" id="1.10.260.40">
    <property type="entry name" value="lambda repressor-like DNA-binding domains"/>
    <property type="match status" value="1"/>
</dbReference>